<evidence type="ECO:0000256" key="4">
    <source>
        <dbReference type="ARBA" id="ARBA00022475"/>
    </source>
</evidence>
<feature type="transmembrane region" description="Helical" evidence="8">
    <location>
        <begin position="12"/>
        <end position="34"/>
    </location>
</feature>
<dbReference type="EMBL" id="APND01000001">
    <property type="protein sequence ID" value="MES1928125.1"/>
    <property type="molecule type" value="Genomic_DNA"/>
</dbReference>
<evidence type="ECO:0000256" key="3">
    <source>
        <dbReference type="ARBA" id="ARBA00022448"/>
    </source>
</evidence>
<keyword evidence="3" id="KW-0813">Transport</keyword>
<reference evidence="9 10" key="1">
    <citation type="submission" date="2013-03" db="EMBL/GenBank/DDBJ databases">
        <title>Salinisphaera dokdonensis CL-ES53 Genome Sequencing.</title>
        <authorList>
            <person name="Li C."/>
            <person name="Lai Q."/>
            <person name="Shao Z."/>
        </authorList>
    </citation>
    <scope>NUCLEOTIDE SEQUENCE [LARGE SCALE GENOMIC DNA]</scope>
    <source>
        <strain evidence="9 10">CL-ES53</strain>
    </source>
</reference>
<dbReference type="PANTHER" id="PTHR30269">
    <property type="entry name" value="TRANSMEMBRANE PROTEIN YFCA"/>
    <property type="match status" value="1"/>
</dbReference>
<feature type="transmembrane region" description="Helical" evidence="8">
    <location>
        <begin position="106"/>
        <end position="123"/>
    </location>
</feature>
<evidence type="ECO:0000313" key="9">
    <source>
        <dbReference type="EMBL" id="MES1928125.1"/>
    </source>
</evidence>
<feature type="transmembrane region" description="Helical" evidence="8">
    <location>
        <begin position="41"/>
        <end position="64"/>
    </location>
</feature>
<proteinExistence type="inferred from homology"/>
<evidence type="ECO:0000256" key="1">
    <source>
        <dbReference type="ARBA" id="ARBA00004651"/>
    </source>
</evidence>
<keyword evidence="4 8" id="KW-1003">Cell membrane</keyword>
<protein>
    <recommendedName>
        <fullName evidence="8">Probable membrane transporter protein</fullName>
    </recommendedName>
</protein>
<evidence type="ECO:0000256" key="6">
    <source>
        <dbReference type="ARBA" id="ARBA00022989"/>
    </source>
</evidence>
<evidence type="ECO:0000256" key="7">
    <source>
        <dbReference type="ARBA" id="ARBA00023136"/>
    </source>
</evidence>
<keyword evidence="6 8" id="KW-1133">Transmembrane helix</keyword>
<comment type="caution">
    <text evidence="9">The sequence shown here is derived from an EMBL/GenBank/DDBJ whole genome shotgun (WGS) entry which is preliminary data.</text>
</comment>
<keyword evidence="7 8" id="KW-0472">Membrane</keyword>
<accession>A0ABV2AXU9</accession>
<dbReference type="PANTHER" id="PTHR30269:SF37">
    <property type="entry name" value="MEMBRANE TRANSPORTER PROTEIN"/>
    <property type="match status" value="1"/>
</dbReference>
<comment type="similarity">
    <text evidence="2 8">Belongs to the 4-toluene sulfonate uptake permease (TSUP) (TC 2.A.102) family.</text>
</comment>
<evidence type="ECO:0000313" key="10">
    <source>
        <dbReference type="Proteomes" id="UP001460888"/>
    </source>
</evidence>
<dbReference type="Proteomes" id="UP001460888">
    <property type="component" value="Unassembled WGS sequence"/>
</dbReference>
<evidence type="ECO:0000256" key="5">
    <source>
        <dbReference type="ARBA" id="ARBA00022692"/>
    </source>
</evidence>
<feature type="transmembrane region" description="Helical" evidence="8">
    <location>
        <begin position="198"/>
        <end position="217"/>
    </location>
</feature>
<dbReference type="InterPro" id="IPR002781">
    <property type="entry name" value="TM_pro_TauE-like"/>
</dbReference>
<dbReference type="RefSeq" id="WP_353109006.1">
    <property type="nucleotide sequence ID" value="NZ_APND01000001.1"/>
</dbReference>
<organism evidence="9 10">
    <name type="scientific">Salinisphaera dokdonensis CL-ES53</name>
    <dbReference type="NCBI Taxonomy" id="1304272"/>
    <lineage>
        <taxon>Bacteria</taxon>
        <taxon>Pseudomonadati</taxon>
        <taxon>Pseudomonadota</taxon>
        <taxon>Gammaproteobacteria</taxon>
        <taxon>Salinisphaerales</taxon>
        <taxon>Salinisphaeraceae</taxon>
        <taxon>Salinisphaera</taxon>
    </lineage>
</organism>
<keyword evidence="5 8" id="KW-0812">Transmembrane</keyword>
<evidence type="ECO:0000256" key="2">
    <source>
        <dbReference type="ARBA" id="ARBA00009142"/>
    </source>
</evidence>
<feature type="transmembrane region" description="Helical" evidence="8">
    <location>
        <begin position="173"/>
        <end position="192"/>
    </location>
</feature>
<gene>
    <name evidence="9" type="ORF">SADO_02680</name>
</gene>
<feature type="transmembrane region" description="Helical" evidence="8">
    <location>
        <begin position="138"/>
        <end position="161"/>
    </location>
</feature>
<name>A0ABV2AXU9_9GAMM</name>
<comment type="subcellular location">
    <subcellularLocation>
        <location evidence="1 8">Cell membrane</location>
        <topology evidence="1 8">Multi-pass membrane protein</topology>
    </subcellularLocation>
</comment>
<evidence type="ECO:0000256" key="8">
    <source>
        <dbReference type="RuleBase" id="RU363041"/>
    </source>
</evidence>
<keyword evidence="10" id="KW-1185">Reference proteome</keyword>
<feature type="transmembrane region" description="Helical" evidence="8">
    <location>
        <begin position="76"/>
        <end position="94"/>
    </location>
</feature>
<dbReference type="Pfam" id="PF01925">
    <property type="entry name" value="TauE"/>
    <property type="match status" value="1"/>
</dbReference>
<feature type="transmembrane region" description="Helical" evidence="8">
    <location>
        <begin position="229"/>
        <end position="246"/>
    </location>
</feature>
<dbReference type="InterPro" id="IPR052017">
    <property type="entry name" value="TSUP"/>
</dbReference>
<sequence>MTPELLATPWLLLGVFILLAYAVEAMTGFGSIVISLSLGALLLPIPALLPVLVPLNIVMTGYLALKYRQHIDLPTLLRVVLPLMALGTLAGYALRPWLDEDLLKHLFGLLVVWFAARALWASLNSKHAPARPTWWTRFWTFVAGITHGLFASGGPLLVYALAGVDLDKARFRATLVVVWFTLNAALTLAFALDGSLGPALGHIALYLPLLVLGVFVGERLHDRIDELRFRRVVYVVLLVAGLALAWPR</sequence>